<evidence type="ECO:0000256" key="1">
    <source>
        <dbReference type="ARBA" id="ARBA00010641"/>
    </source>
</evidence>
<keyword evidence="4" id="KW-0804">Transcription</keyword>
<evidence type="ECO:0000256" key="3">
    <source>
        <dbReference type="ARBA" id="ARBA00023082"/>
    </source>
</evidence>
<sequence length="194" mass="23039">MNSRYSTCSDEDILRSIGESNDEFAFAELYSRYFRLLFNYAFSKVNDQFVAQEIIQELFVTLWQQRHRSTIQSCRSYLFASAKNLIISHYRKEFTRQYHYNQWEIQASDSSALTDQPILTADLQHRYEQGLHRLPQKCKEVFVLSRQGHSNREIALQLAISEKTVEQHITKALRLLKQYLKEHFVYALLLVSLF</sequence>
<dbReference type="InterPro" id="IPR013325">
    <property type="entry name" value="RNA_pol_sigma_r2"/>
</dbReference>
<dbReference type="InterPro" id="IPR013249">
    <property type="entry name" value="RNA_pol_sigma70_r4_t2"/>
</dbReference>
<dbReference type="InterPro" id="IPR013324">
    <property type="entry name" value="RNA_pol_sigma_r3/r4-like"/>
</dbReference>
<dbReference type="InterPro" id="IPR014284">
    <property type="entry name" value="RNA_pol_sigma-70_dom"/>
</dbReference>
<dbReference type="PANTHER" id="PTHR43133">
    <property type="entry name" value="RNA POLYMERASE ECF-TYPE SIGMA FACTO"/>
    <property type="match status" value="1"/>
</dbReference>
<dbReference type="NCBIfam" id="TIGR02985">
    <property type="entry name" value="Sig70_bacteroi1"/>
    <property type="match status" value="1"/>
</dbReference>
<dbReference type="InterPro" id="IPR007627">
    <property type="entry name" value="RNA_pol_sigma70_r2"/>
</dbReference>
<protein>
    <submittedName>
        <fullName evidence="6">RNA polymerase sigma factor</fullName>
    </submittedName>
</protein>
<keyword evidence="7" id="KW-1185">Reference proteome</keyword>
<dbReference type="NCBIfam" id="TIGR02937">
    <property type="entry name" value="sigma70-ECF"/>
    <property type="match status" value="1"/>
</dbReference>
<evidence type="ECO:0000256" key="2">
    <source>
        <dbReference type="ARBA" id="ARBA00023015"/>
    </source>
</evidence>
<keyword evidence="2" id="KW-0805">Transcription regulation</keyword>
<gene>
    <name evidence="6" type="ORF">ACFQ4C_05305</name>
</gene>
<reference evidence="7" key="1">
    <citation type="journal article" date="2019" name="Int. J. Syst. Evol. Microbiol.">
        <title>The Global Catalogue of Microorganisms (GCM) 10K type strain sequencing project: providing services to taxonomists for standard genome sequencing and annotation.</title>
        <authorList>
            <consortium name="The Broad Institute Genomics Platform"/>
            <consortium name="The Broad Institute Genome Sequencing Center for Infectious Disease"/>
            <person name="Wu L."/>
            <person name="Ma J."/>
        </authorList>
    </citation>
    <scope>NUCLEOTIDE SEQUENCE [LARGE SCALE GENOMIC DNA]</scope>
    <source>
        <strain evidence="7">CCUG 55608</strain>
    </source>
</reference>
<evidence type="ECO:0000256" key="4">
    <source>
        <dbReference type="ARBA" id="ARBA00023163"/>
    </source>
</evidence>
<dbReference type="Proteomes" id="UP001597116">
    <property type="component" value="Unassembled WGS sequence"/>
</dbReference>
<dbReference type="Pfam" id="PF08281">
    <property type="entry name" value="Sigma70_r4_2"/>
    <property type="match status" value="1"/>
</dbReference>
<dbReference type="InterPro" id="IPR014327">
    <property type="entry name" value="RNA_pol_sigma70_bacteroid"/>
</dbReference>
<comment type="similarity">
    <text evidence="1">Belongs to the sigma-70 factor family. ECF subfamily.</text>
</comment>
<dbReference type="PRINTS" id="PR00038">
    <property type="entry name" value="HTHLUXR"/>
</dbReference>
<feature type="domain" description="HTH luxR-type" evidence="5">
    <location>
        <begin position="131"/>
        <end position="188"/>
    </location>
</feature>
<dbReference type="SUPFAM" id="SSF88659">
    <property type="entry name" value="Sigma3 and sigma4 domains of RNA polymerase sigma factors"/>
    <property type="match status" value="1"/>
</dbReference>
<dbReference type="InterPro" id="IPR036388">
    <property type="entry name" value="WH-like_DNA-bd_sf"/>
</dbReference>
<dbReference type="InterPro" id="IPR000792">
    <property type="entry name" value="Tscrpt_reg_LuxR_C"/>
</dbReference>
<dbReference type="Pfam" id="PF04542">
    <property type="entry name" value="Sigma70_r2"/>
    <property type="match status" value="1"/>
</dbReference>
<dbReference type="PANTHER" id="PTHR43133:SF46">
    <property type="entry name" value="RNA POLYMERASE SIGMA-70 FACTOR ECF SUBFAMILY"/>
    <property type="match status" value="1"/>
</dbReference>
<dbReference type="InterPro" id="IPR039425">
    <property type="entry name" value="RNA_pol_sigma-70-like"/>
</dbReference>
<proteinExistence type="inferred from homology"/>
<dbReference type="SUPFAM" id="SSF88946">
    <property type="entry name" value="Sigma2 domain of RNA polymerase sigma factors"/>
    <property type="match status" value="1"/>
</dbReference>
<evidence type="ECO:0000313" key="6">
    <source>
        <dbReference type="EMBL" id="MFD1140511.1"/>
    </source>
</evidence>
<dbReference type="Gene3D" id="1.10.10.10">
    <property type="entry name" value="Winged helix-like DNA-binding domain superfamily/Winged helix DNA-binding domain"/>
    <property type="match status" value="1"/>
</dbReference>
<dbReference type="SMART" id="SM00421">
    <property type="entry name" value="HTH_LUXR"/>
    <property type="match status" value="1"/>
</dbReference>
<comment type="caution">
    <text evidence="6">The sequence shown here is derived from an EMBL/GenBank/DDBJ whole genome shotgun (WGS) entry which is preliminary data.</text>
</comment>
<dbReference type="EMBL" id="JBHTLP010000002">
    <property type="protein sequence ID" value="MFD1140511.1"/>
    <property type="molecule type" value="Genomic_DNA"/>
</dbReference>
<organism evidence="6 7">
    <name type="scientific">Larkinella insperata</name>
    <dbReference type="NCBI Taxonomy" id="332158"/>
    <lineage>
        <taxon>Bacteria</taxon>
        <taxon>Pseudomonadati</taxon>
        <taxon>Bacteroidota</taxon>
        <taxon>Cytophagia</taxon>
        <taxon>Cytophagales</taxon>
        <taxon>Spirosomataceae</taxon>
        <taxon>Larkinella</taxon>
    </lineage>
</organism>
<keyword evidence="3" id="KW-0731">Sigma factor</keyword>
<evidence type="ECO:0000259" key="5">
    <source>
        <dbReference type="SMART" id="SM00421"/>
    </source>
</evidence>
<dbReference type="Gene3D" id="1.10.1740.10">
    <property type="match status" value="1"/>
</dbReference>
<dbReference type="RefSeq" id="WP_265989411.1">
    <property type="nucleotide sequence ID" value="NZ_CP110973.1"/>
</dbReference>
<name>A0ABW3Q4B6_9BACT</name>
<evidence type="ECO:0000313" key="7">
    <source>
        <dbReference type="Proteomes" id="UP001597116"/>
    </source>
</evidence>
<accession>A0ABW3Q4B6</accession>